<feature type="compositionally biased region" description="Low complexity" evidence="1">
    <location>
        <begin position="427"/>
        <end position="438"/>
    </location>
</feature>
<name>A0A562BSR0_9BURK</name>
<sequence length="455" mass="49077">MDRQGLHADDAEAGGGDPLGHARAQLARWCGDLRRVGLDVGPPPSVAAAPGLISRYDFDGRCIHLGLHREDDAASCLMVRYLEGLFGIGRAGLLALFRQLTPWSLAHEFAHHLRYRAGCWSGQPWREEMIAHHFARITQQALAPAQRARLRVRLGRALSALAGRVGLAPDGYVDTYAELPLAMAGVGLLGIDAARAVQAIARYDPGAAQRVLARLARGRFDLARRLADGAALRASFDQGREPPERQLYLHLGWIALALAVEEPDYPSHWLRLYLPDAIASDRATVACPPQSPWPQEWPTRWRAELAALAVPLHACEGDLVLPRDQRCEDVFAVLAGALAVETADGPGRIVGGACHAAAGRPVSLRADSADSVDGAVHAAVWRGADLRLFALRHPGAVPVLRRWVRTVDGTMRLARLAGLDRQPADMPRGGLRPRAPNAARPPCPDSSAPADRAPS</sequence>
<gene>
    <name evidence="2" type="ORF">L602_001300000180</name>
</gene>
<dbReference type="AlphaFoldDB" id="A0A562BSR0"/>
<organism evidence="2 3">
    <name type="scientific">Cupriavidus gilardii J11</name>
    <dbReference type="NCBI Taxonomy" id="936133"/>
    <lineage>
        <taxon>Bacteria</taxon>
        <taxon>Pseudomonadati</taxon>
        <taxon>Pseudomonadota</taxon>
        <taxon>Betaproteobacteria</taxon>
        <taxon>Burkholderiales</taxon>
        <taxon>Burkholderiaceae</taxon>
        <taxon>Cupriavidus</taxon>
    </lineage>
</organism>
<reference evidence="2 3" key="1">
    <citation type="submission" date="2019-07" db="EMBL/GenBank/DDBJ databases">
        <title>Genome sequencing of lignin-degrading bacterial isolates.</title>
        <authorList>
            <person name="Gladden J."/>
        </authorList>
    </citation>
    <scope>NUCLEOTIDE SEQUENCE [LARGE SCALE GENOMIC DNA]</scope>
    <source>
        <strain evidence="2 3">J11</strain>
    </source>
</reference>
<evidence type="ECO:0000313" key="2">
    <source>
        <dbReference type="EMBL" id="TWG88261.1"/>
    </source>
</evidence>
<comment type="caution">
    <text evidence="2">The sequence shown here is derived from an EMBL/GenBank/DDBJ whole genome shotgun (WGS) entry which is preliminary data.</text>
</comment>
<accession>A0A562BSR0</accession>
<protein>
    <submittedName>
        <fullName evidence="2">Uncharacterized protein</fullName>
    </submittedName>
</protein>
<evidence type="ECO:0000256" key="1">
    <source>
        <dbReference type="SAM" id="MobiDB-lite"/>
    </source>
</evidence>
<dbReference type="EMBL" id="VLJN01000005">
    <property type="protein sequence ID" value="TWG88261.1"/>
    <property type="molecule type" value="Genomic_DNA"/>
</dbReference>
<evidence type="ECO:0000313" key="3">
    <source>
        <dbReference type="Proteomes" id="UP000318141"/>
    </source>
</evidence>
<proteinExistence type="predicted"/>
<keyword evidence="3" id="KW-1185">Reference proteome</keyword>
<feature type="region of interest" description="Disordered" evidence="1">
    <location>
        <begin position="418"/>
        <end position="455"/>
    </location>
</feature>
<dbReference type="Proteomes" id="UP000318141">
    <property type="component" value="Unassembled WGS sequence"/>
</dbReference>